<gene>
    <name evidence="1" type="ORF">PV662_30565</name>
</gene>
<accession>A0ABU4NNV8</accession>
<evidence type="ECO:0000313" key="1">
    <source>
        <dbReference type="EMBL" id="MDX3704024.1"/>
    </source>
</evidence>
<keyword evidence="2" id="KW-1185">Reference proteome</keyword>
<evidence type="ECO:0000313" key="2">
    <source>
        <dbReference type="Proteomes" id="UP001271274"/>
    </source>
</evidence>
<dbReference type="Proteomes" id="UP001271274">
    <property type="component" value="Unassembled WGS sequence"/>
</dbReference>
<proteinExistence type="predicted"/>
<protein>
    <submittedName>
        <fullName evidence="1">Uncharacterized protein</fullName>
    </submittedName>
</protein>
<comment type="caution">
    <text evidence="1">The sequence shown here is derived from an EMBL/GenBank/DDBJ whole genome shotgun (WGS) entry which is preliminary data.</text>
</comment>
<organism evidence="1 2">
    <name type="scientific">Streptomyces europaeiscabiei</name>
    <dbReference type="NCBI Taxonomy" id="146819"/>
    <lineage>
        <taxon>Bacteria</taxon>
        <taxon>Bacillati</taxon>
        <taxon>Actinomycetota</taxon>
        <taxon>Actinomycetes</taxon>
        <taxon>Kitasatosporales</taxon>
        <taxon>Streptomycetaceae</taxon>
        <taxon>Streptomyces</taxon>
    </lineage>
</organism>
<dbReference type="EMBL" id="JARAYU010000013">
    <property type="protein sequence ID" value="MDX3704024.1"/>
    <property type="molecule type" value="Genomic_DNA"/>
</dbReference>
<name>A0ABU4NNV8_9ACTN</name>
<reference evidence="1 2" key="1">
    <citation type="journal article" date="2023" name="Microb. Genom.">
        <title>Mesoterricola silvestris gen. nov., sp. nov., Mesoterricola sediminis sp. nov., Geothrix oryzae sp. nov., Geothrix edaphica sp. nov., Geothrix rubra sp. nov., and Geothrix limicola sp. nov., six novel members of Acidobacteriota isolated from soils.</title>
        <authorList>
            <person name="Weisberg A.J."/>
            <person name="Pearce E."/>
            <person name="Kramer C.G."/>
            <person name="Chang J.H."/>
            <person name="Clarke C.R."/>
        </authorList>
    </citation>
    <scope>NUCLEOTIDE SEQUENCE [LARGE SCALE GENOMIC DNA]</scope>
    <source>
        <strain evidence="1 2">ID09-01A</strain>
    </source>
</reference>
<sequence>MAENYQDVFRRAGDMAACSTLAYHLKNDPSTWPYGRFSIHWKTSDGDLDAAVLGYGEATDECFTEIAGQRYGDESGMATAEIPSSDKAEIRIADTTVKAIVATSNTDTTHTNEDALTVNDGINLGFDPVEKAAYVWTDDPKFTNRVGSTPNRPAGVVVPAGRLSAPCRRGRPITTNGPAVS</sequence>